<evidence type="ECO:0000256" key="1">
    <source>
        <dbReference type="SAM" id="SignalP"/>
    </source>
</evidence>
<organism evidence="2">
    <name type="scientific">Rhodosorus marinus</name>
    <dbReference type="NCBI Taxonomy" id="101924"/>
    <lineage>
        <taxon>Eukaryota</taxon>
        <taxon>Rhodophyta</taxon>
        <taxon>Stylonematophyceae</taxon>
        <taxon>Stylonematales</taxon>
        <taxon>Stylonemataceae</taxon>
        <taxon>Rhodosorus</taxon>
    </lineage>
</organism>
<keyword evidence="1" id="KW-0732">Signal</keyword>
<evidence type="ECO:0000313" key="2">
    <source>
        <dbReference type="EMBL" id="CAE0065951.1"/>
    </source>
</evidence>
<feature type="signal peptide" evidence="1">
    <location>
        <begin position="1"/>
        <end position="16"/>
    </location>
</feature>
<accession>A0A7S3EQ96</accession>
<feature type="chain" id="PRO_5030994891" description="Fibronectin type-II domain-containing protein" evidence="1">
    <location>
        <begin position="17"/>
        <end position="136"/>
    </location>
</feature>
<dbReference type="AlphaFoldDB" id="A0A7S3EQ96"/>
<gene>
    <name evidence="2" type="ORF">RMAR00112_LOCUS34023</name>
</gene>
<name>A0A7S3EQ96_9RHOD</name>
<reference evidence="2" key="1">
    <citation type="submission" date="2021-01" db="EMBL/GenBank/DDBJ databases">
        <authorList>
            <person name="Corre E."/>
            <person name="Pelletier E."/>
            <person name="Niang G."/>
            <person name="Scheremetjew M."/>
            <person name="Finn R."/>
            <person name="Kale V."/>
            <person name="Holt S."/>
            <person name="Cochrane G."/>
            <person name="Meng A."/>
            <person name="Brown T."/>
            <person name="Cohen L."/>
        </authorList>
    </citation>
    <scope>NUCLEOTIDE SEQUENCE</scope>
    <source>
        <strain evidence="2">CCMP 769</strain>
    </source>
</reference>
<dbReference type="EMBL" id="HBHW01043859">
    <property type="protein sequence ID" value="CAE0065951.1"/>
    <property type="molecule type" value="Transcribed_RNA"/>
</dbReference>
<protein>
    <recommendedName>
        <fullName evidence="3">Fibronectin type-II domain-containing protein</fullName>
    </recommendedName>
</protein>
<proteinExistence type="predicted"/>
<sequence length="136" mass="15224">MRIAVALVLLVAVVHAYWADPEPALKCCEIDIECLEQFASHSGQVLIGPKLGSSDRELCTRSGRGTYCAAQWDNKQWYCVSPRTFLSSSRWFKFCKGGKYPNSKSTQGCYKTDCKNDGKKQLTSSCVKEVKKQICI</sequence>
<evidence type="ECO:0008006" key="3">
    <source>
        <dbReference type="Google" id="ProtNLM"/>
    </source>
</evidence>